<keyword evidence="7" id="KW-1185">Reference proteome</keyword>
<keyword evidence="2 5" id="KW-0812">Transmembrane</keyword>
<keyword evidence="4 5" id="KW-0472">Membrane</keyword>
<proteinExistence type="predicted"/>
<feature type="transmembrane region" description="Helical" evidence="5">
    <location>
        <begin position="6"/>
        <end position="25"/>
    </location>
</feature>
<evidence type="ECO:0000313" key="7">
    <source>
        <dbReference type="Proteomes" id="UP001291912"/>
    </source>
</evidence>
<dbReference type="EMBL" id="JAWJYN010000002">
    <property type="protein sequence ID" value="MDZ8162524.1"/>
    <property type="molecule type" value="Genomic_DNA"/>
</dbReference>
<evidence type="ECO:0000256" key="4">
    <source>
        <dbReference type="ARBA" id="ARBA00023136"/>
    </source>
</evidence>
<feature type="transmembrane region" description="Helical" evidence="5">
    <location>
        <begin position="69"/>
        <end position="91"/>
    </location>
</feature>
<evidence type="ECO:0000256" key="2">
    <source>
        <dbReference type="ARBA" id="ARBA00022692"/>
    </source>
</evidence>
<sequence length="121" mass="12542">MIVAYWIVAGLLAAAMLMAGAMKTLRHKDQLRESGMEWTDGFSAVTVRLIGIAEVLGAVGLILPPLTGIAPVLAPIAAIALAVLMVGATVVHIRRKEKATTSLVLMVLSIAAAVLGFLAVV</sequence>
<evidence type="ECO:0000256" key="5">
    <source>
        <dbReference type="SAM" id="Phobius"/>
    </source>
</evidence>
<evidence type="ECO:0000256" key="3">
    <source>
        <dbReference type="ARBA" id="ARBA00022989"/>
    </source>
</evidence>
<comment type="caution">
    <text evidence="6">The sequence shown here is derived from an EMBL/GenBank/DDBJ whole genome shotgun (WGS) entry which is preliminary data.</text>
</comment>
<protein>
    <submittedName>
        <fullName evidence="6">DoxX family protein</fullName>
    </submittedName>
</protein>
<feature type="transmembrane region" description="Helical" evidence="5">
    <location>
        <begin position="103"/>
        <end position="120"/>
    </location>
</feature>
<comment type="subcellular location">
    <subcellularLocation>
        <location evidence="1">Membrane</location>
        <topology evidence="1">Multi-pass membrane protein</topology>
    </subcellularLocation>
</comment>
<name>A0ABU5N8U7_9MICO</name>
<organism evidence="6 7">
    <name type="scientific">Microbacterium aquimaris</name>
    <dbReference type="NCBI Taxonomy" id="459816"/>
    <lineage>
        <taxon>Bacteria</taxon>
        <taxon>Bacillati</taxon>
        <taxon>Actinomycetota</taxon>
        <taxon>Actinomycetes</taxon>
        <taxon>Micrococcales</taxon>
        <taxon>Microbacteriaceae</taxon>
        <taxon>Microbacterium</taxon>
    </lineage>
</organism>
<dbReference type="InterPro" id="IPR032808">
    <property type="entry name" value="DoxX"/>
</dbReference>
<dbReference type="Proteomes" id="UP001291912">
    <property type="component" value="Unassembled WGS sequence"/>
</dbReference>
<accession>A0ABU5N8U7</accession>
<gene>
    <name evidence="6" type="ORF">R2Q92_11835</name>
</gene>
<feature type="transmembrane region" description="Helical" evidence="5">
    <location>
        <begin position="45"/>
        <end position="63"/>
    </location>
</feature>
<evidence type="ECO:0000256" key="1">
    <source>
        <dbReference type="ARBA" id="ARBA00004141"/>
    </source>
</evidence>
<dbReference type="Pfam" id="PF13564">
    <property type="entry name" value="DoxX_2"/>
    <property type="match status" value="1"/>
</dbReference>
<evidence type="ECO:0000313" key="6">
    <source>
        <dbReference type="EMBL" id="MDZ8162524.1"/>
    </source>
</evidence>
<dbReference type="RefSeq" id="WP_194425277.1">
    <property type="nucleotide sequence ID" value="NZ_BAAAPT010000002.1"/>
</dbReference>
<keyword evidence="3 5" id="KW-1133">Transmembrane helix</keyword>
<reference evidence="6 7" key="1">
    <citation type="submission" date="2023-10" db="EMBL/GenBank/DDBJ databases">
        <title>Microbacterium xanthum sp. nov., isolated from seaweed.</title>
        <authorList>
            <person name="Lee S.D."/>
        </authorList>
    </citation>
    <scope>NUCLEOTIDE SEQUENCE [LARGE SCALE GENOMIC DNA]</scope>
    <source>
        <strain evidence="6 7">KCTC 19124</strain>
    </source>
</reference>